<reference evidence="3 4" key="1">
    <citation type="submission" date="2021-03" db="EMBL/GenBank/DDBJ databases">
        <title>Human Oral Microbial Genomes.</title>
        <authorList>
            <person name="Johnston C.D."/>
            <person name="Chen T."/>
            <person name="Dewhirst F.E."/>
        </authorList>
    </citation>
    <scope>NUCLEOTIDE SEQUENCE [LARGE SCALE GENOMIC DNA]</scope>
    <source>
        <strain evidence="3 4">DSMZ 100122</strain>
    </source>
</reference>
<dbReference type="Proteomes" id="UP000678513">
    <property type="component" value="Chromosome"/>
</dbReference>
<evidence type="ECO:0000256" key="2">
    <source>
        <dbReference type="SAM" id="SignalP"/>
    </source>
</evidence>
<name>A0ABX7Y845_9ACTN</name>
<evidence type="ECO:0000313" key="4">
    <source>
        <dbReference type="Proteomes" id="UP000678513"/>
    </source>
</evidence>
<feature type="region of interest" description="Disordered" evidence="1">
    <location>
        <begin position="209"/>
        <end position="237"/>
    </location>
</feature>
<feature type="signal peptide" evidence="2">
    <location>
        <begin position="1"/>
        <end position="22"/>
    </location>
</feature>
<organism evidence="3 4">
    <name type="scientific">Arachnia rubra</name>
    <dbReference type="NCBI Taxonomy" id="1547448"/>
    <lineage>
        <taxon>Bacteria</taxon>
        <taxon>Bacillati</taxon>
        <taxon>Actinomycetota</taxon>
        <taxon>Actinomycetes</taxon>
        <taxon>Propionibacteriales</taxon>
        <taxon>Propionibacteriaceae</taxon>
        <taxon>Arachnia</taxon>
    </lineage>
</organism>
<evidence type="ECO:0000256" key="1">
    <source>
        <dbReference type="SAM" id="MobiDB-lite"/>
    </source>
</evidence>
<keyword evidence="4" id="KW-1185">Reference proteome</keyword>
<keyword evidence="2" id="KW-0732">Signal</keyword>
<evidence type="ECO:0000313" key="3">
    <source>
        <dbReference type="EMBL" id="QUC09227.1"/>
    </source>
</evidence>
<dbReference type="EMBL" id="CP072384">
    <property type="protein sequence ID" value="QUC09227.1"/>
    <property type="molecule type" value="Genomic_DNA"/>
</dbReference>
<dbReference type="RefSeq" id="WP_212326457.1">
    <property type="nucleotide sequence ID" value="NZ_AP024463.1"/>
</dbReference>
<gene>
    <name evidence="3" type="ORF">J5A65_05790</name>
</gene>
<accession>A0ABX7Y845</accession>
<protein>
    <submittedName>
        <fullName evidence="3">Uncharacterized protein</fullName>
    </submittedName>
</protein>
<sequence length="237" mass="24229">MKTRVLAGAAAVALALAGYTGAAPASADDAVPSLTVRAVNTAQGDSSAYLDAKCPENTAKAVIKVGTWKTETINLKNQQDEFGYMVNGQGQVPTTLTCFDYQDKSTNTTVEVDVTKPIGPQVTVSGDGVARKAAPGGNITVSATGFTASKEVDFTLYSKPYALGKATSSESGSVQLSAVVDKDVTPGSNHFVVLKADGEVGLANVTVVSKEDLGKSQPKQDGSKSGKPGMPRTGAPA</sequence>
<feature type="chain" id="PRO_5045698474" evidence="2">
    <location>
        <begin position="23"/>
        <end position="237"/>
    </location>
</feature>
<proteinExistence type="predicted"/>